<keyword evidence="3" id="KW-1185">Reference proteome</keyword>
<gene>
    <name evidence="2" type="ORF">PV328_004110</name>
</gene>
<accession>A0AA39KL78</accession>
<comment type="caution">
    <text evidence="2">The sequence shown here is derived from an EMBL/GenBank/DDBJ whole genome shotgun (WGS) entry which is preliminary data.</text>
</comment>
<reference evidence="2" key="2">
    <citation type="submission" date="2023-03" db="EMBL/GenBank/DDBJ databases">
        <authorList>
            <person name="Inwood S.N."/>
            <person name="Skelly J.G."/>
            <person name="Guhlin J."/>
            <person name="Harrop T.W.R."/>
            <person name="Goldson S.G."/>
            <person name="Dearden P.K."/>
        </authorList>
    </citation>
    <scope>NUCLEOTIDE SEQUENCE</scope>
    <source>
        <strain evidence="2">Irish</strain>
        <tissue evidence="2">Whole body</tissue>
    </source>
</reference>
<sequence length="199" mass="23413">MQQLSHSNKLGYRGRKRMITPLINVKILLEDKLTNGILNIHANFQLVGNLCKGTPIFMSILTGLKWKNWKNDFRDTFGNKGWAPIKYANAFKYQAGPLLDYALKKEKLLLQVRKSIDKKHLVTKNPKKEKTFNESKYKNIEDKKPCEICEKANKGKRYHAEDNFWFKEKRENNEKTGQHRRFQNNAKMEVEISDEDPKN</sequence>
<dbReference type="EMBL" id="JAQQBS010001422">
    <property type="protein sequence ID" value="KAK0165608.1"/>
    <property type="molecule type" value="Genomic_DNA"/>
</dbReference>
<evidence type="ECO:0000313" key="3">
    <source>
        <dbReference type="Proteomes" id="UP001168990"/>
    </source>
</evidence>
<reference evidence="2" key="1">
    <citation type="journal article" date="2023" name="bioRxiv">
        <title>Scaffold-level genome assemblies of two parasitoid biocontrol wasps reveal the parthenogenesis mechanism and an associated novel virus.</title>
        <authorList>
            <person name="Inwood S."/>
            <person name="Skelly J."/>
            <person name="Guhlin J."/>
            <person name="Harrop T."/>
            <person name="Goldson S."/>
            <person name="Dearden P."/>
        </authorList>
    </citation>
    <scope>NUCLEOTIDE SEQUENCE</scope>
    <source>
        <strain evidence="2">Irish</strain>
        <tissue evidence="2">Whole body</tissue>
    </source>
</reference>
<feature type="region of interest" description="Disordered" evidence="1">
    <location>
        <begin position="169"/>
        <end position="199"/>
    </location>
</feature>
<organism evidence="2 3">
    <name type="scientific">Microctonus aethiopoides</name>
    <dbReference type="NCBI Taxonomy" id="144406"/>
    <lineage>
        <taxon>Eukaryota</taxon>
        <taxon>Metazoa</taxon>
        <taxon>Ecdysozoa</taxon>
        <taxon>Arthropoda</taxon>
        <taxon>Hexapoda</taxon>
        <taxon>Insecta</taxon>
        <taxon>Pterygota</taxon>
        <taxon>Neoptera</taxon>
        <taxon>Endopterygota</taxon>
        <taxon>Hymenoptera</taxon>
        <taxon>Apocrita</taxon>
        <taxon>Ichneumonoidea</taxon>
        <taxon>Braconidae</taxon>
        <taxon>Euphorinae</taxon>
        <taxon>Microctonus</taxon>
    </lineage>
</organism>
<dbReference type="Proteomes" id="UP001168990">
    <property type="component" value="Unassembled WGS sequence"/>
</dbReference>
<evidence type="ECO:0000313" key="2">
    <source>
        <dbReference type="EMBL" id="KAK0165608.1"/>
    </source>
</evidence>
<name>A0AA39KL78_9HYME</name>
<dbReference type="AlphaFoldDB" id="A0AA39KL78"/>
<evidence type="ECO:0000256" key="1">
    <source>
        <dbReference type="SAM" id="MobiDB-lite"/>
    </source>
</evidence>
<protein>
    <submittedName>
        <fullName evidence="2">Uncharacterized protein</fullName>
    </submittedName>
</protein>
<proteinExistence type="predicted"/>